<organism evidence="2 3">
    <name type="scientific">Gordonia humi</name>
    <dbReference type="NCBI Taxonomy" id="686429"/>
    <lineage>
        <taxon>Bacteria</taxon>
        <taxon>Bacillati</taxon>
        <taxon>Actinomycetota</taxon>
        <taxon>Actinomycetes</taxon>
        <taxon>Mycobacteriales</taxon>
        <taxon>Gordoniaceae</taxon>
        <taxon>Gordonia</taxon>
    </lineage>
</organism>
<dbReference type="PANTHER" id="PTHR39515:SF2">
    <property type="entry name" value="HTH-TYPE TRANSCRIPTIONAL REGULATOR RV0880"/>
    <property type="match status" value="1"/>
</dbReference>
<dbReference type="PANTHER" id="PTHR39515">
    <property type="entry name" value="CONSERVED PROTEIN"/>
    <property type="match status" value="1"/>
</dbReference>
<proteinExistence type="predicted"/>
<sequence length="170" mass="18885">MILEADGDALTVDAVAAMIRVPITILADTLRNAGRERALPSAQAQTLSQLSVGEPKSVTELAAAQERAVSSMTEVVQRLERHRLVRRVDDHGDDRRRVFVVITDEGRVRLRASIAARDALLAERLDELSAQEIASIVAAAPLLWRLARLDPSIWPDVPHRPPRPRRRELT</sequence>
<dbReference type="RefSeq" id="WP_183368723.1">
    <property type="nucleotide sequence ID" value="NZ_BAABHL010000111.1"/>
</dbReference>
<evidence type="ECO:0000313" key="3">
    <source>
        <dbReference type="Proteomes" id="UP000551501"/>
    </source>
</evidence>
<accession>A0A840EPB5</accession>
<dbReference type="GO" id="GO:0003700">
    <property type="term" value="F:DNA-binding transcription factor activity"/>
    <property type="evidence" value="ECO:0007669"/>
    <property type="project" value="InterPro"/>
</dbReference>
<dbReference type="SMART" id="SM00347">
    <property type="entry name" value="HTH_MARR"/>
    <property type="match status" value="1"/>
</dbReference>
<dbReference type="InterPro" id="IPR036388">
    <property type="entry name" value="WH-like_DNA-bd_sf"/>
</dbReference>
<dbReference type="GO" id="GO:0003677">
    <property type="term" value="F:DNA binding"/>
    <property type="evidence" value="ECO:0007669"/>
    <property type="project" value="UniProtKB-KW"/>
</dbReference>
<keyword evidence="2" id="KW-0238">DNA-binding</keyword>
<dbReference type="Gene3D" id="1.10.287.100">
    <property type="match status" value="1"/>
</dbReference>
<feature type="domain" description="HTH marR-type" evidence="1">
    <location>
        <begin position="1"/>
        <end position="145"/>
    </location>
</feature>
<dbReference type="EMBL" id="JACIFP010000001">
    <property type="protein sequence ID" value="MBB4133542.1"/>
    <property type="molecule type" value="Genomic_DNA"/>
</dbReference>
<keyword evidence="3" id="KW-1185">Reference proteome</keyword>
<name>A0A840EPB5_9ACTN</name>
<gene>
    <name evidence="2" type="ORF">BKA16_000094</name>
</gene>
<evidence type="ECO:0000313" key="2">
    <source>
        <dbReference type="EMBL" id="MBB4133542.1"/>
    </source>
</evidence>
<reference evidence="2 3" key="1">
    <citation type="submission" date="2020-08" db="EMBL/GenBank/DDBJ databases">
        <title>Sequencing the genomes of 1000 actinobacteria strains.</title>
        <authorList>
            <person name="Klenk H.-P."/>
        </authorList>
    </citation>
    <scope>NUCLEOTIDE SEQUENCE [LARGE SCALE GENOMIC DNA]</scope>
    <source>
        <strain evidence="2 3">DSM 45298</strain>
    </source>
</reference>
<protein>
    <submittedName>
        <fullName evidence="2">DNA-binding MarR family transcriptional regulator</fullName>
    </submittedName>
</protein>
<dbReference type="SUPFAM" id="SSF46785">
    <property type="entry name" value="Winged helix' DNA-binding domain"/>
    <property type="match status" value="1"/>
</dbReference>
<dbReference type="AlphaFoldDB" id="A0A840EPB5"/>
<dbReference type="InterPro" id="IPR000835">
    <property type="entry name" value="HTH_MarR-typ"/>
</dbReference>
<dbReference type="Pfam" id="PF01047">
    <property type="entry name" value="MarR"/>
    <property type="match status" value="1"/>
</dbReference>
<dbReference type="Proteomes" id="UP000551501">
    <property type="component" value="Unassembled WGS sequence"/>
</dbReference>
<evidence type="ECO:0000259" key="1">
    <source>
        <dbReference type="PROSITE" id="PS50995"/>
    </source>
</evidence>
<dbReference type="InterPro" id="IPR052526">
    <property type="entry name" value="HTH-type_Bedaq_tolerance"/>
</dbReference>
<dbReference type="PROSITE" id="PS50995">
    <property type="entry name" value="HTH_MARR_2"/>
    <property type="match status" value="1"/>
</dbReference>
<dbReference type="Gene3D" id="1.10.10.10">
    <property type="entry name" value="Winged helix-like DNA-binding domain superfamily/Winged helix DNA-binding domain"/>
    <property type="match status" value="1"/>
</dbReference>
<comment type="caution">
    <text evidence="2">The sequence shown here is derived from an EMBL/GenBank/DDBJ whole genome shotgun (WGS) entry which is preliminary data.</text>
</comment>
<dbReference type="InterPro" id="IPR036390">
    <property type="entry name" value="WH_DNA-bd_sf"/>
</dbReference>